<reference evidence="2 3" key="1">
    <citation type="submission" date="2019-04" db="EMBL/GenBank/DDBJ databases">
        <title>Taxonomy of novel Haliea sp. from mangrove soil of West Coast of India.</title>
        <authorList>
            <person name="Verma A."/>
            <person name="Kumar P."/>
            <person name="Krishnamurthi S."/>
        </authorList>
    </citation>
    <scope>NUCLEOTIDE SEQUENCE [LARGE SCALE GENOMIC DNA]</scope>
    <source>
        <strain evidence="2 3">SAOS-164</strain>
    </source>
</reference>
<evidence type="ECO:0000313" key="3">
    <source>
        <dbReference type="Proteomes" id="UP000298050"/>
    </source>
</evidence>
<name>A0A4Z0M8Y7_9GAMM</name>
<gene>
    <name evidence="2" type="ORF">E4634_00020</name>
</gene>
<dbReference type="OrthoDB" id="5729931at2"/>
<evidence type="ECO:0000256" key="1">
    <source>
        <dbReference type="SAM" id="SignalP"/>
    </source>
</evidence>
<proteinExistence type="predicted"/>
<dbReference type="Proteomes" id="UP000298050">
    <property type="component" value="Unassembled WGS sequence"/>
</dbReference>
<keyword evidence="3" id="KW-1185">Reference proteome</keyword>
<evidence type="ECO:0000313" key="2">
    <source>
        <dbReference type="EMBL" id="TGD75979.1"/>
    </source>
</evidence>
<evidence type="ECO:0008006" key="4">
    <source>
        <dbReference type="Google" id="ProtNLM"/>
    </source>
</evidence>
<dbReference type="AlphaFoldDB" id="A0A4Z0M8Y7"/>
<protein>
    <recommendedName>
        <fullName evidence="4">DUF2490 domain-containing protein</fullName>
    </recommendedName>
</protein>
<organism evidence="2 3">
    <name type="scientific">Mangrovimicrobium sediminis</name>
    <dbReference type="NCBI Taxonomy" id="2562682"/>
    <lineage>
        <taxon>Bacteria</taxon>
        <taxon>Pseudomonadati</taxon>
        <taxon>Pseudomonadota</taxon>
        <taxon>Gammaproteobacteria</taxon>
        <taxon>Cellvibrionales</taxon>
        <taxon>Halieaceae</taxon>
        <taxon>Mangrovimicrobium</taxon>
    </lineage>
</organism>
<feature type="chain" id="PRO_5021186935" description="DUF2490 domain-containing protein" evidence="1">
    <location>
        <begin position="23"/>
        <end position="240"/>
    </location>
</feature>
<comment type="caution">
    <text evidence="2">The sequence shown here is derived from an EMBL/GenBank/DDBJ whole genome shotgun (WGS) entry which is preliminary data.</text>
</comment>
<dbReference type="EMBL" id="SRLE01000001">
    <property type="protein sequence ID" value="TGD75979.1"/>
    <property type="molecule type" value="Genomic_DNA"/>
</dbReference>
<dbReference type="RefSeq" id="WP_135440557.1">
    <property type="nucleotide sequence ID" value="NZ_SRLE01000001.1"/>
</dbReference>
<keyword evidence="1" id="KW-0732">Signal</keyword>
<sequence length="240" mass="27830">MPVRRTLACLTCALTLSPHSQAISPSDFDWNGQLGIASGLVYRGLDLTSGDVTPNVDVAVEHTSGLYLHGWLTYLYLPEYYIDEIDGEDAWQGMIDLGYSWRASHDWTLTLAHNWYRYTEQWLEQSPDYREWNASVDYRDFVTVGYARSDRLWGIDERQDTLTLSARWPFHRRVLGEAAFGWVDQSGTYSDHYSFARLNLGVLWRAWSAQLQYHHSFGMGDTYEHDIAEHVVIAALNWHW</sequence>
<accession>A0A4Z0M8Y7</accession>
<feature type="signal peptide" evidence="1">
    <location>
        <begin position="1"/>
        <end position="22"/>
    </location>
</feature>